<reference evidence="5" key="4">
    <citation type="submission" date="2019-03" db="UniProtKB">
        <authorList>
            <consortium name="EnsemblPlants"/>
        </authorList>
    </citation>
    <scope>IDENTIFICATION</scope>
</reference>
<comment type="similarity">
    <text evidence="1">Belongs to the PPR family. P subfamily.</text>
</comment>
<evidence type="ECO:0000256" key="4">
    <source>
        <dbReference type="PROSITE-ProRule" id="PRU00708"/>
    </source>
</evidence>
<dbReference type="Gene3D" id="1.25.40.10">
    <property type="entry name" value="Tetratricopeptide repeat domain"/>
    <property type="match status" value="2"/>
</dbReference>
<dbReference type="Pfam" id="PF13041">
    <property type="entry name" value="PPR_2"/>
    <property type="match status" value="2"/>
</dbReference>
<feature type="repeat" description="PPR" evidence="4">
    <location>
        <begin position="232"/>
        <end position="266"/>
    </location>
</feature>
<dbReference type="EnsemblPlants" id="AET5Gv20736600.1">
    <property type="protein sequence ID" value="AET5Gv20736600.1"/>
    <property type="gene ID" value="AET5Gv20736600"/>
</dbReference>
<evidence type="ECO:0000256" key="3">
    <source>
        <dbReference type="ARBA" id="ARBA00022946"/>
    </source>
</evidence>
<feature type="repeat" description="PPR" evidence="4">
    <location>
        <begin position="197"/>
        <end position="231"/>
    </location>
</feature>
<accession>A0A453LEM1</accession>
<keyword evidence="3" id="KW-0809">Transit peptide</keyword>
<protein>
    <recommendedName>
        <fullName evidence="7">Pentacotripeptide-repeat region of PRORP domain-containing protein</fullName>
    </recommendedName>
</protein>
<keyword evidence="6" id="KW-1185">Reference proteome</keyword>
<feature type="repeat" description="PPR" evidence="4">
    <location>
        <begin position="267"/>
        <end position="301"/>
    </location>
</feature>
<reference evidence="6" key="2">
    <citation type="journal article" date="2017" name="Nat. Plants">
        <title>The Aegilops tauschii genome reveals multiple impacts of transposons.</title>
        <authorList>
            <person name="Zhao G."/>
            <person name="Zou C."/>
            <person name="Li K."/>
            <person name="Wang K."/>
            <person name="Li T."/>
            <person name="Gao L."/>
            <person name="Zhang X."/>
            <person name="Wang H."/>
            <person name="Yang Z."/>
            <person name="Liu X."/>
            <person name="Jiang W."/>
            <person name="Mao L."/>
            <person name="Kong X."/>
            <person name="Jiao Y."/>
            <person name="Jia J."/>
        </authorList>
    </citation>
    <scope>NUCLEOTIDE SEQUENCE [LARGE SCALE GENOMIC DNA]</scope>
    <source>
        <strain evidence="6">cv. AL8/78</strain>
    </source>
</reference>
<dbReference type="PROSITE" id="PS51375">
    <property type="entry name" value="PPR"/>
    <property type="match status" value="5"/>
</dbReference>
<dbReference type="Gramene" id="AET5Gv20736600.1">
    <property type="protein sequence ID" value="AET5Gv20736600.1"/>
    <property type="gene ID" value="AET5Gv20736600"/>
</dbReference>
<evidence type="ECO:0000256" key="2">
    <source>
        <dbReference type="ARBA" id="ARBA00022737"/>
    </source>
</evidence>
<evidence type="ECO:0000313" key="6">
    <source>
        <dbReference type="Proteomes" id="UP000015105"/>
    </source>
</evidence>
<feature type="repeat" description="PPR" evidence="4">
    <location>
        <begin position="302"/>
        <end position="336"/>
    </location>
</feature>
<dbReference type="STRING" id="200361.A0A453LEM1"/>
<sequence length="413" mass="44973">PVEIGDMVAAPMPPSPPAISPARLHKLVTAQADPLLALELVNVTSPTTTPHPATLHALLLGLSRRRDHLPHALALLRRLPSPPSPRLLLPLLLSVLRLRRPPHLFLSTFNTLFVAGPSPLSLHPQLLLRLLSALSSTAAYFPSALHLLRLVSSRLPLPAPLVLASHNLLIEAAARSGHLAVSLSLFHRLRSLHVSPDAHTYRMLTQSLCRRGQVRTATTLLDEMLHRGIPADPLAYTTVLNALCRKKQLREAYRLLCLMRGRGVSPDIVHYNTVIVGMCREGRPLDACKVIGDMTDSGCIPNAASYAAVVNGLCVSGLFDKAETYLEDMMGKGIVPHFSVFHSVIKGCCTVGKVEEAARMMSRMLDLGMPPHVETWSSVISSICNDEDYVEVILLQMMKGRGRCPNTISGSTL</sequence>
<feature type="repeat" description="PPR" evidence="4">
    <location>
        <begin position="337"/>
        <end position="371"/>
    </location>
</feature>
<name>A0A453LEM1_AEGTS</name>
<proteinExistence type="inferred from homology"/>
<dbReference type="PANTHER" id="PTHR47941">
    <property type="entry name" value="PENTATRICOPEPTIDE REPEAT-CONTAINING PROTEIN 3, MITOCHONDRIAL"/>
    <property type="match status" value="1"/>
</dbReference>
<keyword evidence="2" id="KW-0677">Repeat</keyword>
<dbReference type="Proteomes" id="UP000015105">
    <property type="component" value="Chromosome 5D"/>
</dbReference>
<dbReference type="InterPro" id="IPR002885">
    <property type="entry name" value="PPR_rpt"/>
</dbReference>
<reference evidence="5" key="5">
    <citation type="journal article" date="2021" name="G3 (Bethesda)">
        <title>Aegilops tauschii genome assembly Aet v5.0 features greater sequence contiguity and improved annotation.</title>
        <authorList>
            <person name="Wang L."/>
            <person name="Zhu T."/>
            <person name="Rodriguez J.C."/>
            <person name="Deal K.R."/>
            <person name="Dubcovsky J."/>
            <person name="McGuire P.E."/>
            <person name="Lux T."/>
            <person name="Spannagl M."/>
            <person name="Mayer K.F.X."/>
            <person name="Baldrich P."/>
            <person name="Meyers B.C."/>
            <person name="Huo N."/>
            <person name="Gu Y.Q."/>
            <person name="Zhou H."/>
            <person name="Devos K.M."/>
            <person name="Bennetzen J.L."/>
            <person name="Unver T."/>
            <person name="Budak H."/>
            <person name="Gulick P.J."/>
            <person name="Galiba G."/>
            <person name="Kalapos B."/>
            <person name="Nelson D.R."/>
            <person name="Li P."/>
            <person name="You F.M."/>
            <person name="Luo M.C."/>
            <person name="Dvorak J."/>
        </authorList>
    </citation>
    <scope>NUCLEOTIDE SEQUENCE [LARGE SCALE GENOMIC DNA]</scope>
    <source>
        <strain evidence="5">cv. AL8/78</strain>
    </source>
</reference>
<reference evidence="5" key="3">
    <citation type="journal article" date="2017" name="Nature">
        <title>Genome sequence of the progenitor of the wheat D genome Aegilops tauschii.</title>
        <authorList>
            <person name="Luo M.C."/>
            <person name="Gu Y.Q."/>
            <person name="Puiu D."/>
            <person name="Wang H."/>
            <person name="Twardziok S.O."/>
            <person name="Deal K.R."/>
            <person name="Huo N."/>
            <person name="Zhu T."/>
            <person name="Wang L."/>
            <person name="Wang Y."/>
            <person name="McGuire P.E."/>
            <person name="Liu S."/>
            <person name="Long H."/>
            <person name="Ramasamy R.K."/>
            <person name="Rodriguez J.C."/>
            <person name="Van S.L."/>
            <person name="Yuan L."/>
            <person name="Wang Z."/>
            <person name="Xia Z."/>
            <person name="Xiao L."/>
            <person name="Anderson O.D."/>
            <person name="Ouyang S."/>
            <person name="Liang Y."/>
            <person name="Zimin A.V."/>
            <person name="Pertea G."/>
            <person name="Qi P."/>
            <person name="Bennetzen J.L."/>
            <person name="Dai X."/>
            <person name="Dawson M.W."/>
            <person name="Muller H.G."/>
            <person name="Kugler K."/>
            <person name="Rivarola-Duarte L."/>
            <person name="Spannagl M."/>
            <person name="Mayer K.F.X."/>
            <person name="Lu F.H."/>
            <person name="Bevan M.W."/>
            <person name="Leroy P."/>
            <person name="Li P."/>
            <person name="You F.M."/>
            <person name="Sun Q."/>
            <person name="Liu Z."/>
            <person name="Lyons E."/>
            <person name="Wicker T."/>
            <person name="Salzberg S.L."/>
            <person name="Devos K.M."/>
            <person name="Dvorak J."/>
        </authorList>
    </citation>
    <scope>NUCLEOTIDE SEQUENCE [LARGE SCALE GENOMIC DNA]</scope>
    <source>
        <strain evidence="5">cv. AL8/78</strain>
    </source>
</reference>
<organism evidence="5 6">
    <name type="scientific">Aegilops tauschii subsp. strangulata</name>
    <name type="common">Goatgrass</name>
    <dbReference type="NCBI Taxonomy" id="200361"/>
    <lineage>
        <taxon>Eukaryota</taxon>
        <taxon>Viridiplantae</taxon>
        <taxon>Streptophyta</taxon>
        <taxon>Embryophyta</taxon>
        <taxon>Tracheophyta</taxon>
        <taxon>Spermatophyta</taxon>
        <taxon>Magnoliopsida</taxon>
        <taxon>Liliopsida</taxon>
        <taxon>Poales</taxon>
        <taxon>Poaceae</taxon>
        <taxon>BOP clade</taxon>
        <taxon>Pooideae</taxon>
        <taxon>Triticodae</taxon>
        <taxon>Triticeae</taxon>
        <taxon>Triticinae</taxon>
        <taxon>Aegilops</taxon>
    </lineage>
</organism>
<evidence type="ECO:0000256" key="1">
    <source>
        <dbReference type="ARBA" id="ARBA00007626"/>
    </source>
</evidence>
<reference evidence="6" key="1">
    <citation type="journal article" date="2014" name="Science">
        <title>Ancient hybridizations among the ancestral genomes of bread wheat.</title>
        <authorList>
            <consortium name="International Wheat Genome Sequencing Consortium,"/>
            <person name="Marcussen T."/>
            <person name="Sandve S.R."/>
            <person name="Heier L."/>
            <person name="Spannagl M."/>
            <person name="Pfeifer M."/>
            <person name="Jakobsen K.S."/>
            <person name="Wulff B.B."/>
            <person name="Steuernagel B."/>
            <person name="Mayer K.F."/>
            <person name="Olsen O.A."/>
        </authorList>
    </citation>
    <scope>NUCLEOTIDE SEQUENCE [LARGE SCALE GENOMIC DNA]</scope>
    <source>
        <strain evidence="6">cv. AL8/78</strain>
    </source>
</reference>
<evidence type="ECO:0000313" key="5">
    <source>
        <dbReference type="EnsemblPlants" id="AET5Gv20736600.1"/>
    </source>
</evidence>
<evidence type="ECO:0008006" key="7">
    <source>
        <dbReference type="Google" id="ProtNLM"/>
    </source>
</evidence>
<dbReference type="InterPro" id="IPR011990">
    <property type="entry name" value="TPR-like_helical_dom_sf"/>
</dbReference>
<dbReference type="NCBIfam" id="TIGR00756">
    <property type="entry name" value="PPR"/>
    <property type="match status" value="5"/>
</dbReference>
<dbReference type="Pfam" id="PF01535">
    <property type="entry name" value="PPR"/>
    <property type="match status" value="1"/>
</dbReference>
<dbReference type="AlphaFoldDB" id="A0A453LEM1"/>